<dbReference type="HOGENOM" id="CLU_012153_0_0_1"/>
<evidence type="ECO:0000256" key="3">
    <source>
        <dbReference type="ARBA" id="ARBA00022643"/>
    </source>
</evidence>
<dbReference type="GO" id="GO:0003959">
    <property type="term" value="F:NADPH dehydrogenase activity"/>
    <property type="evidence" value="ECO:0007669"/>
    <property type="project" value="UniProtKB-ARBA"/>
</dbReference>
<comment type="similarity">
    <text evidence="2">Belongs to the NADH:flavin oxidoreductase/NADH oxidase family.</text>
</comment>
<dbReference type="Proteomes" id="UP000005666">
    <property type="component" value="Chromosome 16"/>
</dbReference>
<dbReference type="InterPro" id="IPR045247">
    <property type="entry name" value="Oye-like"/>
</dbReference>
<dbReference type="CDD" id="cd02933">
    <property type="entry name" value="OYE_like_FMN"/>
    <property type="match status" value="1"/>
</dbReference>
<keyword evidence="7" id="KW-1185">Reference proteome</keyword>
<accession>G8C283</accession>
<dbReference type="RefSeq" id="XP_003688695.1">
    <property type="nucleotide sequence ID" value="XM_003688647.1"/>
</dbReference>
<dbReference type="eggNOG" id="KOG0134">
    <property type="taxonomic scope" value="Eukaryota"/>
</dbReference>
<dbReference type="OMA" id="EKAGPIM"/>
<dbReference type="Pfam" id="PF00724">
    <property type="entry name" value="Oxidored_FMN"/>
    <property type="match status" value="1"/>
</dbReference>
<gene>
    <name evidence="6" type="primary">TPHA0P01030</name>
    <name evidence="6" type="ordered locus">TPHA_0P01030</name>
</gene>
<evidence type="ECO:0000256" key="4">
    <source>
        <dbReference type="ARBA" id="ARBA00023002"/>
    </source>
</evidence>
<dbReference type="GeneID" id="11530880"/>
<name>G8C283_TETPH</name>
<dbReference type="KEGG" id="tpf:TPHA_0P01030"/>
<evidence type="ECO:0000313" key="6">
    <source>
        <dbReference type="EMBL" id="CCE66261.1"/>
    </source>
</evidence>
<dbReference type="AlphaFoldDB" id="G8C283"/>
<keyword evidence="3" id="KW-0285">Flavoprotein</keyword>
<dbReference type="InterPro" id="IPR013785">
    <property type="entry name" value="Aldolase_TIM"/>
</dbReference>
<dbReference type="GO" id="GO:0010181">
    <property type="term" value="F:FMN binding"/>
    <property type="evidence" value="ECO:0007669"/>
    <property type="project" value="InterPro"/>
</dbReference>
<proteinExistence type="inferred from homology"/>
<comment type="cofactor">
    <cofactor evidence="1">
        <name>FMN</name>
        <dbReference type="ChEBI" id="CHEBI:58210"/>
    </cofactor>
</comment>
<sequence>MSFVKNNSNAFLKESNLFKPITVGDITLGQRISMSPLTRMRADPSNHVPKEIVTTYYKQRAERKGTLIISEATFISEAATGYDHAPGIYSKEQIEAWKKIIKAVHDEGSFFFSQLWSLGWQASPESIAKHGLQYLAPSESPFMDETQEKACKDNNVKQHAMTKEEIKSMVADYVQAAKNAIEAGADGVEIHAANGYLPNQFLDPLSNRRTDEYGGSIENRCRFVLEIVDGVIEAVGASKVGIRLSPYGTYGSMTGSADPTLLATYAFVVGELEKRAKSGKRMAYIHAIEPEKSDIEAGKSLNFIFSIWEGVVIRAANMIQNFEKTKEFVDNNDRTIISYGSFFIANPDLIDRLEKGLPFNKPDVSLFFTREKEGYIDYPVYADAVKLGYKLEE</sequence>
<keyword evidence="4" id="KW-0560">Oxidoreductase</keyword>
<dbReference type="FunFam" id="3.20.20.70:FF:000138">
    <property type="entry name" value="NADPH dehydrogenase 1"/>
    <property type="match status" value="1"/>
</dbReference>
<organism evidence="6 7">
    <name type="scientific">Tetrapisispora phaffii (strain ATCC 24235 / CBS 4417 / NBRC 1672 / NRRL Y-8282 / UCD 70-5)</name>
    <name type="common">Yeast</name>
    <name type="synonym">Fabospora phaffii</name>
    <dbReference type="NCBI Taxonomy" id="1071381"/>
    <lineage>
        <taxon>Eukaryota</taxon>
        <taxon>Fungi</taxon>
        <taxon>Dikarya</taxon>
        <taxon>Ascomycota</taxon>
        <taxon>Saccharomycotina</taxon>
        <taxon>Saccharomycetes</taxon>
        <taxon>Saccharomycetales</taxon>
        <taxon>Saccharomycetaceae</taxon>
        <taxon>Tetrapisispora</taxon>
    </lineage>
</organism>
<dbReference type="PANTHER" id="PTHR22893">
    <property type="entry name" value="NADH OXIDOREDUCTASE-RELATED"/>
    <property type="match status" value="1"/>
</dbReference>
<dbReference type="SUPFAM" id="SSF51395">
    <property type="entry name" value="FMN-linked oxidoreductases"/>
    <property type="match status" value="1"/>
</dbReference>
<dbReference type="EMBL" id="HE612871">
    <property type="protein sequence ID" value="CCE66261.1"/>
    <property type="molecule type" value="Genomic_DNA"/>
</dbReference>
<dbReference type="GO" id="GO:0006915">
    <property type="term" value="P:apoptotic process"/>
    <property type="evidence" value="ECO:0007669"/>
    <property type="project" value="UniProtKB-ARBA"/>
</dbReference>
<evidence type="ECO:0000256" key="2">
    <source>
        <dbReference type="ARBA" id="ARBA00005979"/>
    </source>
</evidence>
<dbReference type="STRING" id="1071381.G8C283"/>
<dbReference type="InterPro" id="IPR001155">
    <property type="entry name" value="OxRdtase_FMN_N"/>
</dbReference>
<evidence type="ECO:0000313" key="7">
    <source>
        <dbReference type="Proteomes" id="UP000005666"/>
    </source>
</evidence>
<keyword evidence="3" id="KW-0288">FMN</keyword>
<dbReference type="OrthoDB" id="276546at2759"/>
<dbReference type="PANTHER" id="PTHR22893:SF91">
    <property type="entry name" value="NADPH DEHYDROGENASE 2-RELATED"/>
    <property type="match status" value="1"/>
</dbReference>
<protein>
    <recommendedName>
        <fullName evidence="5">NADH:flavin oxidoreductase/NADH oxidase N-terminal domain-containing protein</fullName>
    </recommendedName>
</protein>
<feature type="domain" description="NADH:flavin oxidoreductase/NADH oxidase N-terminal" evidence="5">
    <location>
        <begin position="16"/>
        <end position="359"/>
    </location>
</feature>
<evidence type="ECO:0000256" key="1">
    <source>
        <dbReference type="ARBA" id="ARBA00001917"/>
    </source>
</evidence>
<evidence type="ECO:0000259" key="5">
    <source>
        <dbReference type="Pfam" id="PF00724"/>
    </source>
</evidence>
<dbReference type="Gene3D" id="3.20.20.70">
    <property type="entry name" value="Aldolase class I"/>
    <property type="match status" value="1"/>
</dbReference>
<reference evidence="6 7" key="1">
    <citation type="journal article" date="2011" name="Proc. Natl. Acad. Sci. U.S.A.">
        <title>Evolutionary erosion of yeast sex chromosomes by mating-type switching accidents.</title>
        <authorList>
            <person name="Gordon J.L."/>
            <person name="Armisen D."/>
            <person name="Proux-Wera E."/>
            <person name="Oheigeartaigh S.S."/>
            <person name="Byrne K.P."/>
            <person name="Wolfe K.H."/>
        </authorList>
    </citation>
    <scope>NUCLEOTIDE SEQUENCE [LARGE SCALE GENOMIC DNA]</scope>
    <source>
        <strain evidence="7">ATCC 24235 / CBS 4417 / NBRC 1672 / NRRL Y-8282 / UCD 70-5</strain>
    </source>
</reference>